<sequence>MRKLLFILPLLLLLGTAHADINGRVDSLMIMAFEQSLVPDNGNALVDTLYGHRVVNR</sequence>
<comment type="caution">
    <text evidence="1">The sequence shown here is derived from an EMBL/GenBank/DDBJ whole genome shotgun (WGS) entry which is preliminary data.</text>
</comment>
<gene>
    <name evidence="1" type="ORF">LCGC14_1890680</name>
</gene>
<evidence type="ECO:0000313" key="1">
    <source>
        <dbReference type="EMBL" id="KKL91835.1"/>
    </source>
</evidence>
<name>A0A0F9IDH1_9ZZZZ</name>
<protein>
    <submittedName>
        <fullName evidence="1">Uncharacterized protein</fullName>
    </submittedName>
</protein>
<proteinExistence type="predicted"/>
<dbReference type="EMBL" id="LAZR01019627">
    <property type="protein sequence ID" value="KKL91835.1"/>
    <property type="molecule type" value="Genomic_DNA"/>
</dbReference>
<reference evidence="1" key="1">
    <citation type="journal article" date="2015" name="Nature">
        <title>Complex archaea that bridge the gap between prokaryotes and eukaryotes.</title>
        <authorList>
            <person name="Spang A."/>
            <person name="Saw J.H."/>
            <person name="Jorgensen S.L."/>
            <person name="Zaremba-Niedzwiedzka K."/>
            <person name="Martijn J."/>
            <person name="Lind A.E."/>
            <person name="van Eijk R."/>
            <person name="Schleper C."/>
            <person name="Guy L."/>
            <person name="Ettema T.J."/>
        </authorList>
    </citation>
    <scope>NUCLEOTIDE SEQUENCE</scope>
</reference>
<feature type="non-terminal residue" evidence="1">
    <location>
        <position position="57"/>
    </location>
</feature>
<accession>A0A0F9IDH1</accession>
<organism evidence="1">
    <name type="scientific">marine sediment metagenome</name>
    <dbReference type="NCBI Taxonomy" id="412755"/>
    <lineage>
        <taxon>unclassified sequences</taxon>
        <taxon>metagenomes</taxon>
        <taxon>ecological metagenomes</taxon>
    </lineage>
</organism>
<dbReference type="AlphaFoldDB" id="A0A0F9IDH1"/>